<sequence>MPAAYVKPYVKRGKTDAADAEAICKAVTRPTMRFVPVKSAECQTALKRNPLSAAKKGSESNLVHLQRHDAVTRRALRSSMLALPYIWRLRVFRRLGPSLGLAFEPRLCQRCDHGSLISDESAGE</sequence>
<gene>
    <name evidence="1" type="ORF">LX81_04230</name>
</gene>
<dbReference type="Proteomes" id="UP000248916">
    <property type="component" value="Unassembled WGS sequence"/>
</dbReference>
<evidence type="ECO:0000313" key="2">
    <source>
        <dbReference type="Proteomes" id="UP000248916"/>
    </source>
</evidence>
<reference evidence="1 2" key="1">
    <citation type="submission" date="2018-06" db="EMBL/GenBank/DDBJ databases">
        <title>Genomic Encyclopedia of Archaeal and Bacterial Type Strains, Phase II (KMG-II): from individual species to whole genera.</title>
        <authorList>
            <person name="Goeker M."/>
        </authorList>
    </citation>
    <scope>NUCLEOTIDE SEQUENCE [LARGE SCALE GENOMIC DNA]</scope>
    <source>
        <strain evidence="1 2">DSM 22009</strain>
    </source>
</reference>
<comment type="caution">
    <text evidence="1">The sequence shown here is derived from an EMBL/GenBank/DDBJ whole genome shotgun (WGS) entry which is preliminary data.</text>
</comment>
<evidence type="ECO:0000313" key="1">
    <source>
        <dbReference type="EMBL" id="PZX10349.1"/>
    </source>
</evidence>
<protein>
    <recommendedName>
        <fullName evidence="3">Transposase</fullName>
    </recommendedName>
</protein>
<dbReference type="EMBL" id="QKZL01000047">
    <property type="protein sequence ID" value="PZX10349.1"/>
    <property type="molecule type" value="Genomic_DNA"/>
</dbReference>
<proteinExistence type="predicted"/>
<keyword evidence="2" id="KW-1185">Reference proteome</keyword>
<organism evidence="1 2">
    <name type="scientific">Palleronia aestuarii</name>
    <dbReference type="NCBI Taxonomy" id="568105"/>
    <lineage>
        <taxon>Bacteria</taxon>
        <taxon>Pseudomonadati</taxon>
        <taxon>Pseudomonadota</taxon>
        <taxon>Alphaproteobacteria</taxon>
        <taxon>Rhodobacterales</taxon>
        <taxon>Roseobacteraceae</taxon>
        <taxon>Palleronia</taxon>
    </lineage>
</organism>
<name>A0A2W7PM03_9RHOB</name>
<accession>A0A2W7PM03</accession>
<evidence type="ECO:0008006" key="3">
    <source>
        <dbReference type="Google" id="ProtNLM"/>
    </source>
</evidence>
<dbReference type="AlphaFoldDB" id="A0A2W7PM03"/>